<accession>A0A931E3Z0</accession>
<name>A0A931E3Z0_9BACT</name>
<protein>
    <submittedName>
        <fullName evidence="1">DUF4270 family protein</fullName>
    </submittedName>
</protein>
<dbReference type="AlphaFoldDB" id="A0A931E3Z0"/>
<dbReference type="RefSeq" id="WP_196988944.1">
    <property type="nucleotide sequence ID" value="NZ_JADWYR010000001.1"/>
</dbReference>
<evidence type="ECO:0000313" key="1">
    <source>
        <dbReference type="EMBL" id="MBG9374855.1"/>
    </source>
</evidence>
<reference evidence="1" key="1">
    <citation type="submission" date="2020-11" db="EMBL/GenBank/DDBJ databases">
        <title>Bacterial whole genome sequence for Panacibacter sp. DH6.</title>
        <authorList>
            <person name="Le V."/>
            <person name="Ko S."/>
            <person name="Ahn C.-Y."/>
            <person name="Oh H.-M."/>
        </authorList>
    </citation>
    <scope>NUCLEOTIDE SEQUENCE</scope>
    <source>
        <strain evidence="1">DH6</strain>
    </source>
</reference>
<dbReference type="InterPro" id="IPR025366">
    <property type="entry name" value="DUF4270"/>
</dbReference>
<sequence>MHACKKADINFGEALLDNTHTYVVKTDSVTVDVATVYIDSFITNNKATGLTGVYTDPYFGVVKAKSFIEIAPPAFADTFQLTTFDSLELVLFLNKTWYGDTTKPVALSVYRLAQNLAYAEGSYMYNTTGFATYNDPLAATDVLLRPIQADSISIRLSDELGKEWLSMLQQADEYVKAPSTFRNYFKGLCIKAGGTDGVVFGFKDSIAVRLHFSKKDIYPVSRYVQFDINNREYQFNNISTDRQGTAISTISSANNELSSGATNNTGYMQYITGTLVKLRFPYLRNLLQLNGFTALSAAELRIKPVAGSFNAVYPLPPTLRLSTTDGTNTFQSDITTSVSGTEEVQTGSLTIDELYGINTYYSYDVTAYINYLLGLSENNRNGLLIAPVSDDVATSFSRLLVQDNQAQSYRTELILYYLSVQ</sequence>
<proteinExistence type="predicted"/>
<gene>
    <name evidence="1" type="ORF">I5907_01300</name>
</gene>
<evidence type="ECO:0000313" key="2">
    <source>
        <dbReference type="Proteomes" id="UP000628448"/>
    </source>
</evidence>
<dbReference type="Proteomes" id="UP000628448">
    <property type="component" value="Unassembled WGS sequence"/>
</dbReference>
<dbReference type="EMBL" id="JADWYR010000001">
    <property type="protein sequence ID" value="MBG9374855.1"/>
    <property type="molecule type" value="Genomic_DNA"/>
</dbReference>
<comment type="caution">
    <text evidence="1">The sequence shown here is derived from an EMBL/GenBank/DDBJ whole genome shotgun (WGS) entry which is preliminary data.</text>
</comment>
<keyword evidence="2" id="KW-1185">Reference proteome</keyword>
<dbReference type="Pfam" id="PF14092">
    <property type="entry name" value="DUF4270"/>
    <property type="match status" value="1"/>
</dbReference>
<organism evidence="1 2">
    <name type="scientific">Panacibacter microcysteis</name>
    <dbReference type="NCBI Taxonomy" id="2793269"/>
    <lineage>
        <taxon>Bacteria</taxon>
        <taxon>Pseudomonadati</taxon>
        <taxon>Bacteroidota</taxon>
        <taxon>Chitinophagia</taxon>
        <taxon>Chitinophagales</taxon>
        <taxon>Chitinophagaceae</taxon>
        <taxon>Panacibacter</taxon>
    </lineage>
</organism>